<protein>
    <submittedName>
        <fullName evidence="5">Type IV pilus assembly protein PilA</fullName>
    </submittedName>
</protein>
<name>A0A127FDT9_STEDE</name>
<dbReference type="InterPro" id="IPR012902">
    <property type="entry name" value="N_methyl_site"/>
</dbReference>
<dbReference type="NCBIfam" id="TIGR02532">
    <property type="entry name" value="IV_pilin_GFxxxE"/>
    <property type="match status" value="1"/>
</dbReference>
<dbReference type="GO" id="GO:0043107">
    <property type="term" value="P:type IV pilus-dependent motility"/>
    <property type="evidence" value="ECO:0007669"/>
    <property type="project" value="TreeGrafter"/>
</dbReference>
<keyword evidence="4" id="KW-0812">Transmembrane</keyword>
<dbReference type="Proteomes" id="UP000070250">
    <property type="component" value="Chromosome"/>
</dbReference>
<dbReference type="PANTHER" id="PTHR30093:SF34">
    <property type="entry name" value="PREPILIN PEPTIDASE-DEPENDENT PROTEIN D"/>
    <property type="match status" value="1"/>
</dbReference>
<keyword evidence="2" id="KW-0488">Methylation</keyword>
<comment type="similarity">
    <text evidence="1 3">Belongs to the N-Me-Phe pilin family.</text>
</comment>
<feature type="transmembrane region" description="Helical" evidence="4">
    <location>
        <begin position="12"/>
        <end position="32"/>
    </location>
</feature>
<dbReference type="Pfam" id="PF07963">
    <property type="entry name" value="N_methyl"/>
    <property type="match status" value="1"/>
</dbReference>
<dbReference type="SUPFAM" id="SSF54523">
    <property type="entry name" value="Pili subunits"/>
    <property type="match status" value="1"/>
</dbReference>
<dbReference type="EMBL" id="CP011971">
    <property type="protein sequence ID" value="AMN47808.1"/>
    <property type="molecule type" value="Genomic_DNA"/>
</dbReference>
<sequence length="190" mass="19013">MLKQVQKGFTLIELMIVVAIIGILAAIAIPAYQDYTIRSQVTEGLNLAGAAKAGVAESFANTGAWPADNEAAGLNANVTDISGKYVTQVAIEDGTITITYGNQANGAINAVTTAANSTLSLKPYLSPNNDVVWVCGTAAVPGTPPVVDTDTFGTASGAASTTQILPKYRPANCRGAAAGGAPGGDGGDGG</sequence>
<evidence type="ECO:0000256" key="4">
    <source>
        <dbReference type="SAM" id="Phobius"/>
    </source>
</evidence>
<evidence type="ECO:0000256" key="3">
    <source>
        <dbReference type="RuleBase" id="RU000389"/>
    </source>
</evidence>
<dbReference type="PANTHER" id="PTHR30093">
    <property type="entry name" value="GENERAL SECRETION PATHWAY PROTEIN G"/>
    <property type="match status" value="1"/>
</dbReference>
<accession>A0A127FDT9</accession>
<dbReference type="Gene3D" id="3.30.700.10">
    <property type="entry name" value="Glycoprotein, Type 4 Pilin"/>
    <property type="match status" value="1"/>
</dbReference>
<keyword evidence="4" id="KW-0472">Membrane</keyword>
<dbReference type="RefSeq" id="WP_210399053.1">
    <property type="nucleotide sequence ID" value="NZ_CP011971.1"/>
</dbReference>
<keyword evidence="3" id="KW-0281">Fimbrium</keyword>
<dbReference type="AlphaFoldDB" id="A0A127FDT9"/>
<evidence type="ECO:0000313" key="6">
    <source>
        <dbReference type="Proteomes" id="UP000070250"/>
    </source>
</evidence>
<dbReference type="Pfam" id="PF00114">
    <property type="entry name" value="Pilin"/>
    <property type="match status" value="1"/>
</dbReference>
<organism evidence="5 6">
    <name type="scientific">Steroidobacter denitrificans</name>
    <dbReference type="NCBI Taxonomy" id="465721"/>
    <lineage>
        <taxon>Bacteria</taxon>
        <taxon>Pseudomonadati</taxon>
        <taxon>Pseudomonadota</taxon>
        <taxon>Gammaproteobacteria</taxon>
        <taxon>Steroidobacterales</taxon>
        <taxon>Steroidobacteraceae</taxon>
        <taxon>Steroidobacter</taxon>
    </lineage>
</organism>
<evidence type="ECO:0000256" key="1">
    <source>
        <dbReference type="ARBA" id="ARBA00005233"/>
    </source>
</evidence>
<dbReference type="InterPro" id="IPR045584">
    <property type="entry name" value="Pilin-like"/>
</dbReference>
<dbReference type="PROSITE" id="PS00409">
    <property type="entry name" value="PROKAR_NTER_METHYL"/>
    <property type="match status" value="1"/>
</dbReference>
<dbReference type="PATRIC" id="fig|465721.4.peg.2567"/>
<dbReference type="GO" id="GO:0044096">
    <property type="term" value="C:type IV pilus"/>
    <property type="evidence" value="ECO:0007669"/>
    <property type="project" value="TreeGrafter"/>
</dbReference>
<reference evidence="5 6" key="1">
    <citation type="submission" date="2015-06" db="EMBL/GenBank/DDBJ databases">
        <title>A Comprehensive Approach to Explore the Metabolic and Phylogenetic Diversity of Bacterial Steroid Degradation in the Environment: Testosterone as an Example.</title>
        <authorList>
            <person name="Yang F.-C."/>
            <person name="Chen Y.-L."/>
            <person name="Yu C.-P."/>
            <person name="Tang S.-L."/>
            <person name="Wang P.-H."/>
            <person name="Ismail W."/>
            <person name="Wang C.-H."/>
            <person name="Yang C.-Y."/>
            <person name="Chiang Y.-R."/>
        </authorList>
    </citation>
    <scope>NUCLEOTIDE SEQUENCE [LARGE SCALE GENOMIC DNA]</scope>
    <source>
        <strain evidence="5 6">DSM 18526</strain>
    </source>
</reference>
<dbReference type="InterPro" id="IPR001082">
    <property type="entry name" value="Pilin"/>
</dbReference>
<evidence type="ECO:0000313" key="5">
    <source>
        <dbReference type="EMBL" id="AMN47808.1"/>
    </source>
</evidence>
<dbReference type="GO" id="GO:0007155">
    <property type="term" value="P:cell adhesion"/>
    <property type="evidence" value="ECO:0007669"/>
    <property type="project" value="InterPro"/>
</dbReference>
<keyword evidence="6" id="KW-1185">Reference proteome</keyword>
<gene>
    <name evidence="5" type="ORF">ACG33_12010</name>
</gene>
<dbReference type="KEGG" id="sdf:ACG33_12010"/>
<dbReference type="STRING" id="465721.ACG33_12010"/>
<proteinExistence type="inferred from homology"/>
<evidence type="ECO:0000256" key="2">
    <source>
        <dbReference type="ARBA" id="ARBA00022481"/>
    </source>
</evidence>
<keyword evidence="4" id="KW-1133">Transmembrane helix</keyword>